<feature type="domain" description="Small ribosomal subunit protein mS35 mitochondrial conserved" evidence="1">
    <location>
        <begin position="111"/>
        <end position="184"/>
    </location>
</feature>
<proteinExistence type="predicted"/>
<dbReference type="RefSeq" id="XP_014676747.1">
    <property type="nucleotide sequence ID" value="XM_014821261.1"/>
</dbReference>
<dbReference type="PANTHER" id="PTHR13490:SF0">
    <property type="entry name" value="SMALL RIBOSOMAL SUBUNIT PROTEIN MS35"/>
    <property type="match status" value="1"/>
</dbReference>
<evidence type="ECO:0000259" key="1">
    <source>
        <dbReference type="Pfam" id="PF10213"/>
    </source>
</evidence>
<evidence type="ECO:0000313" key="3">
    <source>
        <dbReference type="RefSeq" id="XP_014676747.1"/>
    </source>
</evidence>
<dbReference type="InterPro" id="IPR019349">
    <property type="entry name" value="Ribosomal_mS35_mit"/>
</dbReference>
<keyword evidence="2" id="KW-1185">Reference proteome</keyword>
<accession>A0ABM1EX26</accession>
<dbReference type="PANTHER" id="PTHR13490">
    <property type="entry name" value="MITOCHONDRIAL 28S RIBOSOMAL PROTEIN S28"/>
    <property type="match status" value="1"/>
</dbReference>
<sequence length="267" mass="31098">MPPRSNRMPIDQDWTSVWPAASTFKASVVPLPIRMGWDTKDGSTPPSKYGNAELMKIPNFLHLTPLHIKKHCEAIKKFCTEWPTNLTTSKAMEKHFPVEVKYSDFCYSSPSIREPQSRIVTLSVKLSSLELDYHARDKLLRLVGDQYNAKTDTLTIFADRCPTRKQNYDYVQYLLTAIYHESWKTEPWEHEKEESDWEVYFWEKSISKKNVLELLRRLEPEATTVEILERPDVHTYCKSVQELHDDGEDLSTLSNYKLAVKKLLALS</sequence>
<organism evidence="2 3">
    <name type="scientific">Priapulus caudatus</name>
    <name type="common">Priapulid worm</name>
    <dbReference type="NCBI Taxonomy" id="37621"/>
    <lineage>
        <taxon>Eukaryota</taxon>
        <taxon>Metazoa</taxon>
        <taxon>Ecdysozoa</taxon>
        <taxon>Scalidophora</taxon>
        <taxon>Priapulida</taxon>
        <taxon>Priapulimorpha</taxon>
        <taxon>Priapulimorphida</taxon>
        <taxon>Priapulidae</taxon>
        <taxon>Priapulus</taxon>
    </lineage>
</organism>
<dbReference type="Pfam" id="PF10213">
    <property type="entry name" value="MRP-S28"/>
    <property type="match status" value="1"/>
</dbReference>
<dbReference type="Proteomes" id="UP000695022">
    <property type="component" value="Unplaced"/>
</dbReference>
<gene>
    <name evidence="3" type="primary">LOC106816637</name>
</gene>
<reference evidence="3" key="1">
    <citation type="submission" date="2025-08" db="UniProtKB">
        <authorList>
            <consortium name="RefSeq"/>
        </authorList>
    </citation>
    <scope>IDENTIFICATION</scope>
</reference>
<name>A0ABM1EX26_PRICU</name>
<protein>
    <submittedName>
        <fullName evidence="3">28S ribosomal protein S35, mitochondrial-like</fullName>
    </submittedName>
</protein>
<dbReference type="GeneID" id="106816637"/>
<dbReference type="InterPro" id="IPR039848">
    <property type="entry name" value="Ribosomal_mS35_mt"/>
</dbReference>
<evidence type="ECO:0000313" key="2">
    <source>
        <dbReference type="Proteomes" id="UP000695022"/>
    </source>
</evidence>